<proteinExistence type="predicted"/>
<reference evidence="1 2" key="1">
    <citation type="submission" date="2023-04" db="EMBL/GenBank/DDBJ databases">
        <title>Klugiella caeni sp. nov. isolated from the sludge of biochemical tank.</title>
        <authorList>
            <person name="Geng K."/>
        </authorList>
    </citation>
    <scope>NUCLEOTIDE SEQUENCE [LARGE SCALE GENOMIC DNA]</scope>
    <source>
        <strain evidence="1 2">YN-L-19</strain>
    </source>
</reference>
<name>A0AAW6T2K9_9MICO</name>
<dbReference type="InterPro" id="IPR021903">
    <property type="entry name" value="DUF3515"/>
</dbReference>
<evidence type="ECO:0000313" key="1">
    <source>
        <dbReference type="EMBL" id="MDI2097664.1"/>
    </source>
</evidence>
<protein>
    <submittedName>
        <fullName evidence="1">DUF3515 family protein</fullName>
    </submittedName>
</protein>
<keyword evidence="2" id="KW-1185">Reference proteome</keyword>
<dbReference type="RefSeq" id="WP_281487449.1">
    <property type="nucleotide sequence ID" value="NZ_JASATX010000001.1"/>
</dbReference>
<sequence length="182" mass="19142">MTALHLRSQSRMPRARAAMTPAPWRSLTRAAAAASVVAATVLLTGCAATVVMEPAADSNNPACAGVIVRLPEFAGDLEQRETNAQATAAWGDPASVFLSCGVPVPAPSEMDCVEVRGIDWLRDATEEPLTYFTTYGRDPAITVAINGATVSGRAVLEDLANSVSTVPQERSCLSRVDALNEQ</sequence>
<comment type="caution">
    <text evidence="1">The sequence shown here is derived from an EMBL/GenBank/DDBJ whole genome shotgun (WGS) entry which is preliminary data.</text>
</comment>
<dbReference type="EMBL" id="JASATX010000001">
    <property type="protein sequence ID" value="MDI2097664.1"/>
    <property type="molecule type" value="Genomic_DNA"/>
</dbReference>
<accession>A0AAW6T2K9</accession>
<dbReference type="Pfam" id="PF12028">
    <property type="entry name" value="DUF3515"/>
    <property type="match status" value="1"/>
</dbReference>
<gene>
    <name evidence="1" type="ORF">QF206_01605</name>
</gene>
<dbReference type="AlphaFoldDB" id="A0AAW6T2K9"/>
<organism evidence="1 2">
    <name type="scientific">Ruicaihuangia caeni</name>
    <dbReference type="NCBI Taxonomy" id="3042517"/>
    <lineage>
        <taxon>Bacteria</taxon>
        <taxon>Bacillati</taxon>
        <taxon>Actinomycetota</taxon>
        <taxon>Actinomycetes</taxon>
        <taxon>Micrococcales</taxon>
        <taxon>Microbacteriaceae</taxon>
        <taxon>Ruicaihuangia</taxon>
    </lineage>
</organism>
<evidence type="ECO:0000313" key="2">
    <source>
        <dbReference type="Proteomes" id="UP001321506"/>
    </source>
</evidence>
<dbReference type="Proteomes" id="UP001321506">
    <property type="component" value="Unassembled WGS sequence"/>
</dbReference>